<dbReference type="GO" id="GO:0016655">
    <property type="term" value="F:oxidoreductase activity, acting on NAD(P)H, quinone or similar compound as acceptor"/>
    <property type="evidence" value="ECO:0007669"/>
    <property type="project" value="UniProtKB-UniRule"/>
</dbReference>
<evidence type="ECO:0000256" key="5">
    <source>
        <dbReference type="ARBA" id="ARBA00023065"/>
    </source>
</evidence>
<dbReference type="InterPro" id="IPR022615">
    <property type="entry name" value="NqrA_C_domain"/>
</dbReference>
<evidence type="ECO:0000313" key="13">
    <source>
        <dbReference type="Proteomes" id="UP000471298"/>
    </source>
</evidence>
<proteinExistence type="inferred from homology"/>
<evidence type="ECO:0000256" key="7">
    <source>
        <dbReference type="ARBA" id="ARBA00023201"/>
    </source>
</evidence>
<evidence type="ECO:0000313" key="12">
    <source>
        <dbReference type="EMBL" id="MPV85972.1"/>
    </source>
</evidence>
<evidence type="ECO:0000256" key="4">
    <source>
        <dbReference type="ARBA" id="ARBA00023053"/>
    </source>
</evidence>
<dbReference type="Pfam" id="PF05896">
    <property type="entry name" value="NQRA_N"/>
    <property type="match status" value="1"/>
</dbReference>
<comment type="subunit">
    <text evidence="8">Composed of six subunits; NqrA, NqrB, NqrC, NqrD, NqrE and NqrF.</text>
</comment>
<dbReference type="Pfam" id="PF11973">
    <property type="entry name" value="NQRA_SLBB"/>
    <property type="match status" value="1"/>
</dbReference>
<keyword evidence="1 8" id="KW-0813">Transport</keyword>
<dbReference type="PANTHER" id="PTHR37839:SF1">
    <property type="entry name" value="NA(+)-TRANSLOCATING NADH-QUINONE REDUCTASE SUBUNIT A"/>
    <property type="match status" value="1"/>
</dbReference>
<feature type="domain" description="NqrA second alpha/beta" evidence="11">
    <location>
        <begin position="113"/>
        <end position="256"/>
    </location>
</feature>
<comment type="catalytic activity">
    <reaction evidence="8">
        <text>a ubiquinone + n Na(+)(in) + NADH + H(+) = a ubiquinol + n Na(+)(out) + NAD(+)</text>
        <dbReference type="Rhea" id="RHEA:47748"/>
        <dbReference type="Rhea" id="RHEA-COMP:9565"/>
        <dbReference type="Rhea" id="RHEA-COMP:9566"/>
        <dbReference type="ChEBI" id="CHEBI:15378"/>
        <dbReference type="ChEBI" id="CHEBI:16389"/>
        <dbReference type="ChEBI" id="CHEBI:17976"/>
        <dbReference type="ChEBI" id="CHEBI:29101"/>
        <dbReference type="ChEBI" id="CHEBI:57540"/>
        <dbReference type="ChEBI" id="CHEBI:57945"/>
        <dbReference type="EC" id="7.2.1.1"/>
    </reaction>
</comment>
<accession>A0A6N7EU68</accession>
<evidence type="ECO:0000259" key="9">
    <source>
        <dbReference type="Pfam" id="PF05896"/>
    </source>
</evidence>
<name>A0A6N7EU68_9GAMM</name>
<evidence type="ECO:0000256" key="3">
    <source>
        <dbReference type="ARBA" id="ARBA00023027"/>
    </source>
</evidence>
<dbReference type="EMBL" id="WHNW01000004">
    <property type="protein sequence ID" value="MPV85972.1"/>
    <property type="molecule type" value="Genomic_DNA"/>
</dbReference>
<keyword evidence="5 8" id="KW-0406">Ion transport</keyword>
<keyword evidence="7 8" id="KW-0739">Sodium transport</keyword>
<keyword evidence="2 8" id="KW-1278">Translocase</keyword>
<dbReference type="RefSeq" id="WP_152809769.1">
    <property type="nucleotide sequence ID" value="NZ_WHNW01000004.1"/>
</dbReference>
<feature type="domain" description="Na(+)-translocating NADH-quinone reductase subunit A C-terminal" evidence="10">
    <location>
        <begin position="261"/>
        <end position="306"/>
    </location>
</feature>
<evidence type="ECO:0000256" key="1">
    <source>
        <dbReference type="ARBA" id="ARBA00022448"/>
    </source>
</evidence>
<dbReference type="InParanoid" id="A0A6N7EU68"/>
<dbReference type="NCBIfam" id="NF003759">
    <property type="entry name" value="PRK05352.1-2"/>
    <property type="match status" value="1"/>
</dbReference>
<reference evidence="12 13" key="1">
    <citation type="submission" date="2019-10" db="EMBL/GenBank/DDBJ databases">
        <title>Cardiobacteriales fam. a chemoheterotrophic member of the order Cardiobacteriales, and proposal of Cardiobacteriales fam. nov.</title>
        <authorList>
            <person name="Wang C."/>
        </authorList>
    </citation>
    <scope>NUCLEOTIDE SEQUENCE [LARGE SCALE GENOMIC DNA]</scope>
    <source>
        <strain evidence="12 13">ML27</strain>
    </source>
</reference>
<organism evidence="12 13">
    <name type="scientific">Ostreibacterium oceani</name>
    <dbReference type="NCBI Taxonomy" id="2654998"/>
    <lineage>
        <taxon>Bacteria</taxon>
        <taxon>Pseudomonadati</taxon>
        <taxon>Pseudomonadota</taxon>
        <taxon>Gammaproteobacteria</taxon>
        <taxon>Cardiobacteriales</taxon>
        <taxon>Ostreibacteriaceae</taxon>
        <taxon>Ostreibacterium</taxon>
    </lineage>
</organism>
<comment type="similarity">
    <text evidence="8">Belongs to the NqrA family.</text>
</comment>
<sequence length="445" mass="47786">MFNIKKGLDLPIAGAATGAVEQVFTQQVGVLGPEYIGMRPSMLVQEGDTVKRGQKLFEDKKNPGVFFTAPIAGTVSAINRGERRRLLSVVIDRQGDDAVQFLQVDNVAAIEGLSRDAIVENLLESGLWAALRTRPYSKSPNPSSEPNSLFVTAIDTNPLAVSPELVIGDNAAAFEAGLVAVSKLTSGKTYLCKAATSTIGAGSAKVEVAEFSGVHPAGLVGTHIHMLDPVNTKKTVWHLHYQDVIAIGRLFLTGQLDLTRIISVAGPAASRPKIVETTMGANIKELTADQSLGESVRMINGSVFSGGYVFDGTEFLGRFALQLSLLAEGTKKEFLGWITPGSNKFTVTRSFIGGIVKKAFNFTTTTNGSPRSMVPIGVYEKVMPLDILPTLLLKAIIVKDTETAQRLGVLELDEEDLALCTFVCPSKYEYGAILRENLEKIEVEG</sequence>
<dbReference type="InterPro" id="IPR008703">
    <property type="entry name" value="NqrA"/>
</dbReference>
<keyword evidence="6 8" id="KW-0830">Ubiquinone</keyword>
<keyword evidence="4 8" id="KW-0915">Sodium</keyword>
<feature type="domain" description="NqrA N-terminal barrel-sandwich hybrid" evidence="9">
    <location>
        <begin position="3"/>
        <end position="92"/>
    </location>
</feature>
<dbReference type="EC" id="7.2.1.1" evidence="8"/>
<dbReference type="Pfam" id="PF24836">
    <property type="entry name" value="NQRA_2nd"/>
    <property type="match status" value="1"/>
</dbReference>
<dbReference type="NCBIfam" id="TIGR01936">
    <property type="entry name" value="nqrA"/>
    <property type="match status" value="1"/>
</dbReference>
<dbReference type="InterPro" id="IPR056148">
    <property type="entry name" value="NQRA_2nd"/>
</dbReference>
<protein>
    <recommendedName>
        <fullName evidence="8">Na(+)-translocating NADH-quinone reductase subunit A</fullName>
        <shortName evidence="8">Na(+)-NQR subunit A</shortName>
        <shortName evidence="8">Na(+)-translocating NQR subunit A</shortName>
        <ecNumber evidence="8">7.2.1.1</ecNumber>
    </recommendedName>
    <alternativeName>
        <fullName evidence="8">NQR complex subunit A</fullName>
    </alternativeName>
    <alternativeName>
        <fullName evidence="8">NQR-1 subunit A</fullName>
    </alternativeName>
</protein>
<comment type="function">
    <text evidence="8">NQR complex catalyzes the reduction of ubiquinone-1 to ubiquinol by two successive reactions, coupled with the transport of Na(+) ions from the cytoplasm to the periplasm. NqrA to NqrE are probably involved in the second step, the conversion of ubisemiquinone to ubiquinol.</text>
</comment>
<keyword evidence="13" id="KW-1185">Reference proteome</keyword>
<evidence type="ECO:0000256" key="2">
    <source>
        <dbReference type="ARBA" id="ARBA00022967"/>
    </source>
</evidence>
<dbReference type="Proteomes" id="UP000471298">
    <property type="component" value="Unassembled WGS sequence"/>
</dbReference>
<evidence type="ECO:0000259" key="10">
    <source>
        <dbReference type="Pfam" id="PF11973"/>
    </source>
</evidence>
<dbReference type="HAMAP" id="MF_00425">
    <property type="entry name" value="NqrA"/>
    <property type="match status" value="1"/>
</dbReference>
<evidence type="ECO:0000256" key="8">
    <source>
        <dbReference type="HAMAP-Rule" id="MF_00425"/>
    </source>
</evidence>
<dbReference type="PANTHER" id="PTHR37839">
    <property type="entry name" value="NA(+)-TRANSLOCATING NADH-QUINONE REDUCTASE SUBUNIT A"/>
    <property type="match status" value="1"/>
</dbReference>
<comment type="caution">
    <text evidence="12">The sequence shown here is derived from an EMBL/GenBank/DDBJ whole genome shotgun (WGS) entry which is preliminary data.</text>
</comment>
<keyword evidence="3 8" id="KW-0520">NAD</keyword>
<gene>
    <name evidence="8" type="primary">nqrA</name>
    <name evidence="12" type="ORF">GCU85_04395</name>
</gene>
<dbReference type="GO" id="GO:0006814">
    <property type="term" value="P:sodium ion transport"/>
    <property type="evidence" value="ECO:0007669"/>
    <property type="project" value="UniProtKB-UniRule"/>
</dbReference>
<evidence type="ECO:0000259" key="11">
    <source>
        <dbReference type="Pfam" id="PF24836"/>
    </source>
</evidence>
<dbReference type="AlphaFoldDB" id="A0A6N7EU68"/>
<evidence type="ECO:0000256" key="6">
    <source>
        <dbReference type="ARBA" id="ARBA00023075"/>
    </source>
</evidence>
<dbReference type="InterPro" id="IPR056147">
    <property type="entry name" value="NQRA_N"/>
</dbReference>